<evidence type="ECO:0000313" key="3">
    <source>
        <dbReference type="EMBL" id="TVM19234.1"/>
    </source>
</evidence>
<dbReference type="EMBL" id="QMIE01000002">
    <property type="protein sequence ID" value="TVM19234.1"/>
    <property type="molecule type" value="Genomic_DNA"/>
</dbReference>
<dbReference type="InterPro" id="IPR051278">
    <property type="entry name" value="HdrB/HdrD_reductase"/>
</dbReference>
<comment type="caution">
    <text evidence="3">The sequence shown here is derived from an EMBL/GenBank/DDBJ whole genome shotgun (WGS) entry which is preliminary data.</text>
</comment>
<dbReference type="RefSeq" id="WP_144301592.1">
    <property type="nucleotide sequence ID" value="NZ_QMIE01000002.1"/>
</dbReference>
<evidence type="ECO:0000259" key="2">
    <source>
        <dbReference type="Pfam" id="PF02754"/>
    </source>
</evidence>
<organism evidence="3 4">
    <name type="scientific">Oceanidesulfovibrio indonesiensis</name>
    <dbReference type="NCBI Taxonomy" id="54767"/>
    <lineage>
        <taxon>Bacteria</taxon>
        <taxon>Pseudomonadati</taxon>
        <taxon>Thermodesulfobacteriota</taxon>
        <taxon>Desulfovibrionia</taxon>
        <taxon>Desulfovibrionales</taxon>
        <taxon>Desulfovibrionaceae</taxon>
        <taxon>Oceanidesulfovibrio</taxon>
    </lineage>
</organism>
<gene>
    <name evidence="3" type="ORF">DPQ33_02425</name>
</gene>
<dbReference type="InterPro" id="IPR004017">
    <property type="entry name" value="Cys_rich_dom"/>
</dbReference>
<dbReference type="OrthoDB" id="9777685at2"/>
<evidence type="ECO:0000313" key="4">
    <source>
        <dbReference type="Proteomes" id="UP000448292"/>
    </source>
</evidence>
<dbReference type="GO" id="GO:0016491">
    <property type="term" value="F:oxidoreductase activity"/>
    <property type="evidence" value="ECO:0007669"/>
    <property type="project" value="UniProtKB-KW"/>
</dbReference>
<protein>
    <submittedName>
        <fullName evidence="3">CoB--CoM heterodisulfide reductase</fullName>
    </submittedName>
</protein>
<feature type="domain" description="Cysteine-rich" evidence="2">
    <location>
        <begin position="149"/>
        <end position="239"/>
    </location>
</feature>
<reference evidence="3 4" key="1">
    <citation type="submission" date="2018-06" db="EMBL/GenBank/DDBJ databases">
        <title>Complete genome of Desulfovibrio indonesiensis P37SLT.</title>
        <authorList>
            <person name="Crispim J.S."/>
            <person name="Vidigal P.M.P."/>
            <person name="Silva L.C.F."/>
            <person name="Laguardia C.N."/>
            <person name="Araujo L.C."/>
            <person name="Dias R.S."/>
            <person name="Sousa M.P."/>
            <person name="Paula S.O."/>
            <person name="Silva C."/>
        </authorList>
    </citation>
    <scope>NUCLEOTIDE SEQUENCE [LARGE SCALE GENOMIC DNA]</scope>
    <source>
        <strain evidence="3 4">P37SLT</strain>
    </source>
</reference>
<dbReference type="Gene3D" id="1.20.1050.140">
    <property type="match status" value="1"/>
</dbReference>
<feature type="domain" description="Cysteine-rich" evidence="2">
    <location>
        <begin position="3"/>
        <end position="83"/>
    </location>
</feature>
<keyword evidence="1" id="KW-0560">Oxidoreductase</keyword>
<dbReference type="AlphaFoldDB" id="A0A7M3MHR4"/>
<name>A0A7M3MHR4_9BACT</name>
<sequence length="295" mass="32545">MKYAWFPGCKIPFHQPQYGEASRAVCRALGLDLVDIEFGCCGYPVRHQSFEASVLSSARNLALAAAEGLPILTPCKCCYGNLRHAAYWLERNIELRRLIDNWLAEEGLQLPEDAADFPESVHLLTALDRDVGAQSIVDQTATPLTGLKVAAHYGCHALRPGNVTRFDNPLQPTIFERLVEATGATAVYWPMRLECCGNPLFGKDDRMALKLARKKLVDARTAGADVLCTACTYCQLQFDTHRELLHEFMPLEGAPASVLYPQLLGLALGLDRETLGLQRNVTDWTNCLGSGGREP</sequence>
<proteinExistence type="predicted"/>
<keyword evidence="4" id="KW-1185">Reference proteome</keyword>
<dbReference type="Proteomes" id="UP000448292">
    <property type="component" value="Unassembled WGS sequence"/>
</dbReference>
<dbReference type="Gene3D" id="3.40.50.11810">
    <property type="match status" value="1"/>
</dbReference>
<dbReference type="PANTHER" id="PTHR42947">
    <property type="entry name" value="COB--COM HETERODISULFIDE REDUCTASE SUBUNIT B 1"/>
    <property type="match status" value="1"/>
</dbReference>
<evidence type="ECO:0000256" key="1">
    <source>
        <dbReference type="ARBA" id="ARBA00023002"/>
    </source>
</evidence>
<dbReference type="Pfam" id="PF02754">
    <property type="entry name" value="CCG"/>
    <property type="match status" value="2"/>
</dbReference>
<accession>A0A7M3MHR4</accession>
<dbReference type="PANTHER" id="PTHR42947:SF1">
    <property type="entry name" value="COB--COM HETERODISULFIDE REDUCTASE SUBUNIT B 1"/>
    <property type="match status" value="1"/>
</dbReference>